<dbReference type="STRING" id="1122156.SAMN02745117_02218"/>
<dbReference type="InterPro" id="IPR036188">
    <property type="entry name" value="FAD/NAD-bd_sf"/>
</dbReference>
<sequence length="464" mass="49892">MKATSDCTMGRTPRRLGIIGAGWAGLAAAVAATQAGMQVSLWEAARHPGGRARTVTLETGLDAPCQLDNGQHILIGAYGRSLRLMQQVGVDPEQMLLRLPLDLRDSQGQGLAFANLPAPWDGLLGVWRASGWTWSQRWALLRHLLRWQMAGFRAPPRQTVAQLCQHLPAALLDGFIEPLCVAALNTPVQQASAQVFLRVLQDSMLGGPGSSNLLIPRVPLGELLAEPAWHWLALQQVRLASGRRVQRLEPLLAADGQSIAGWRVDGRECDAVLLATHSAEALRLLSQLTQEQPALAAPLQDWLHTTAQLAHEPIATVYVRLQGHPPDTSLLPRPMLMLHPTAEHPAQFAFDRQALTGDTGLLALVTSTSRGSRQHLEAQCLQQAAQLLNLPADRLTAVGTVVEKRATFACTAGLARPAMQPLPGLGSLLVCGDYIDGPYPGTLEGAVRSGENAVAAWLQPTPPN</sequence>
<dbReference type="Pfam" id="PF01593">
    <property type="entry name" value="Amino_oxidase"/>
    <property type="match status" value="1"/>
</dbReference>
<proteinExistence type="predicted"/>
<name>A0A1M5CRY9_9BURK</name>
<protein>
    <submittedName>
        <fullName evidence="2">Squalene-associated FAD-dependent desaturase</fullName>
    </submittedName>
</protein>
<organism evidence="2 3">
    <name type="scientific">Lampropedia hyalina DSM 16112</name>
    <dbReference type="NCBI Taxonomy" id="1122156"/>
    <lineage>
        <taxon>Bacteria</taxon>
        <taxon>Pseudomonadati</taxon>
        <taxon>Pseudomonadota</taxon>
        <taxon>Betaproteobacteria</taxon>
        <taxon>Burkholderiales</taxon>
        <taxon>Comamonadaceae</taxon>
        <taxon>Lampropedia</taxon>
    </lineage>
</organism>
<feature type="domain" description="Amine oxidase" evidence="1">
    <location>
        <begin position="24"/>
        <end position="456"/>
    </location>
</feature>
<dbReference type="PANTHER" id="PTHR42923:SF47">
    <property type="entry name" value="BLR3003 PROTEIN"/>
    <property type="match status" value="1"/>
</dbReference>
<dbReference type="Proteomes" id="UP000184327">
    <property type="component" value="Unassembled WGS sequence"/>
</dbReference>
<dbReference type="Gene3D" id="3.90.660.10">
    <property type="match status" value="1"/>
</dbReference>
<dbReference type="GO" id="GO:0016491">
    <property type="term" value="F:oxidoreductase activity"/>
    <property type="evidence" value="ECO:0007669"/>
    <property type="project" value="InterPro"/>
</dbReference>
<dbReference type="PANTHER" id="PTHR42923">
    <property type="entry name" value="PROTOPORPHYRINOGEN OXIDASE"/>
    <property type="match status" value="1"/>
</dbReference>
<dbReference type="InterPro" id="IPR002937">
    <property type="entry name" value="Amino_oxidase"/>
</dbReference>
<dbReference type="AlphaFoldDB" id="A0A1M5CRY9"/>
<dbReference type="InterPro" id="IPR050464">
    <property type="entry name" value="Zeta_carotene_desat/Oxidored"/>
</dbReference>
<gene>
    <name evidence="2" type="ORF">SAMN02745117_02218</name>
</gene>
<accession>A0A1M5CRY9</accession>
<reference evidence="2 3" key="1">
    <citation type="submission" date="2016-11" db="EMBL/GenBank/DDBJ databases">
        <authorList>
            <person name="Jaros S."/>
            <person name="Januszkiewicz K."/>
            <person name="Wedrychowicz H."/>
        </authorList>
    </citation>
    <scope>NUCLEOTIDE SEQUENCE [LARGE SCALE GENOMIC DNA]</scope>
    <source>
        <strain evidence="2 3">DSM 16112</strain>
    </source>
</reference>
<evidence type="ECO:0000313" key="3">
    <source>
        <dbReference type="Proteomes" id="UP000184327"/>
    </source>
</evidence>
<dbReference type="Gene3D" id="3.50.50.60">
    <property type="entry name" value="FAD/NAD(P)-binding domain"/>
    <property type="match status" value="2"/>
</dbReference>
<dbReference type="EMBL" id="FQUZ01000029">
    <property type="protein sequence ID" value="SHF57466.1"/>
    <property type="molecule type" value="Genomic_DNA"/>
</dbReference>
<keyword evidence="3" id="KW-1185">Reference proteome</keyword>
<dbReference type="InterPro" id="IPR017830">
    <property type="entry name" value="SQase_HpnE"/>
</dbReference>
<evidence type="ECO:0000313" key="2">
    <source>
        <dbReference type="EMBL" id="SHF57466.1"/>
    </source>
</evidence>
<dbReference type="SUPFAM" id="SSF51905">
    <property type="entry name" value="FAD/NAD(P)-binding domain"/>
    <property type="match status" value="1"/>
</dbReference>
<dbReference type="NCBIfam" id="TIGR03467">
    <property type="entry name" value="HpnE"/>
    <property type="match status" value="1"/>
</dbReference>
<evidence type="ECO:0000259" key="1">
    <source>
        <dbReference type="Pfam" id="PF01593"/>
    </source>
</evidence>